<evidence type="ECO:0000256" key="7">
    <source>
        <dbReference type="ARBA" id="ARBA00023136"/>
    </source>
</evidence>
<dbReference type="Gene3D" id="1.10.3470.10">
    <property type="entry name" value="ABC transporter involved in vitamin B12 uptake, BtuC"/>
    <property type="match status" value="1"/>
</dbReference>
<evidence type="ECO:0000256" key="5">
    <source>
        <dbReference type="ARBA" id="ARBA00022692"/>
    </source>
</evidence>
<keyword evidence="3" id="KW-0813">Transport</keyword>
<dbReference type="InterPro" id="IPR037294">
    <property type="entry name" value="ABC_BtuC-like"/>
</dbReference>
<gene>
    <name evidence="9" type="primary">fepG1</name>
    <name evidence="9" type="ORF">COCCU_02875</name>
</gene>
<keyword evidence="10" id="KW-1185">Reference proteome</keyword>
<evidence type="ECO:0000256" key="2">
    <source>
        <dbReference type="ARBA" id="ARBA00007935"/>
    </source>
</evidence>
<protein>
    <submittedName>
        <fullName evidence="9">Ferric enterobactin transport system permease protein FepG</fullName>
    </submittedName>
</protein>
<feature type="transmembrane region" description="Helical" evidence="8">
    <location>
        <begin position="316"/>
        <end position="333"/>
    </location>
</feature>
<keyword evidence="7 8" id="KW-0472">Membrane</keyword>
<feature type="transmembrane region" description="Helical" evidence="8">
    <location>
        <begin position="20"/>
        <end position="40"/>
    </location>
</feature>
<evidence type="ECO:0000256" key="8">
    <source>
        <dbReference type="SAM" id="Phobius"/>
    </source>
</evidence>
<evidence type="ECO:0000256" key="6">
    <source>
        <dbReference type="ARBA" id="ARBA00022989"/>
    </source>
</evidence>
<dbReference type="RefSeq" id="WP_156230122.1">
    <property type="nucleotide sequence ID" value="NZ_CP046455.1"/>
</dbReference>
<evidence type="ECO:0000256" key="3">
    <source>
        <dbReference type="ARBA" id="ARBA00022448"/>
    </source>
</evidence>
<feature type="transmembrane region" description="Helical" evidence="8">
    <location>
        <begin position="103"/>
        <end position="121"/>
    </location>
</feature>
<dbReference type="KEGG" id="cok:COCCU_02875"/>
<keyword evidence="4" id="KW-1003">Cell membrane</keyword>
<evidence type="ECO:0000256" key="1">
    <source>
        <dbReference type="ARBA" id="ARBA00004651"/>
    </source>
</evidence>
<keyword evidence="6 8" id="KW-1133">Transmembrane helix</keyword>
<dbReference type="GO" id="GO:0033214">
    <property type="term" value="P:siderophore-iron import into cell"/>
    <property type="evidence" value="ECO:0007669"/>
    <property type="project" value="TreeGrafter"/>
</dbReference>
<dbReference type="AlphaFoldDB" id="A0A6B8VTW2"/>
<dbReference type="PANTHER" id="PTHR30472">
    <property type="entry name" value="FERRIC ENTEROBACTIN TRANSPORT SYSTEM PERMEASE PROTEIN"/>
    <property type="match status" value="1"/>
</dbReference>
<dbReference type="GO" id="GO:0022857">
    <property type="term" value="F:transmembrane transporter activity"/>
    <property type="evidence" value="ECO:0007669"/>
    <property type="project" value="InterPro"/>
</dbReference>
<dbReference type="SUPFAM" id="SSF81345">
    <property type="entry name" value="ABC transporter involved in vitamin B12 uptake, BtuC"/>
    <property type="match status" value="1"/>
</dbReference>
<feature type="transmembrane region" description="Helical" evidence="8">
    <location>
        <begin position="199"/>
        <end position="219"/>
    </location>
</feature>
<evidence type="ECO:0000313" key="9">
    <source>
        <dbReference type="EMBL" id="QGU06529.1"/>
    </source>
</evidence>
<dbReference type="Proteomes" id="UP000424462">
    <property type="component" value="Chromosome"/>
</dbReference>
<evidence type="ECO:0000256" key="4">
    <source>
        <dbReference type="ARBA" id="ARBA00022475"/>
    </source>
</evidence>
<evidence type="ECO:0000313" key="10">
    <source>
        <dbReference type="Proteomes" id="UP000424462"/>
    </source>
</evidence>
<accession>A0A6B8VTW2</accession>
<dbReference type="PANTHER" id="PTHR30472:SF24">
    <property type="entry name" value="FERRIC ENTEROBACTIN TRANSPORT SYSTEM PERMEASE PROTEIN FEPG"/>
    <property type="match status" value="1"/>
</dbReference>
<feature type="transmembrane region" description="Helical" evidence="8">
    <location>
        <begin position="127"/>
        <end position="144"/>
    </location>
</feature>
<comment type="subcellular location">
    <subcellularLocation>
        <location evidence="1">Cell membrane</location>
        <topology evidence="1">Multi-pass membrane protein</topology>
    </subcellularLocation>
</comment>
<proteinExistence type="inferred from homology"/>
<sequence>MNILRLGDRVALPYRPRNVLIWSGVTVLLMLLSLATLSLGRLGLGPGELLTLIRGEADAKNSFVFFQVRGPRLLVAILAGAAFGLSGALFQTVTRNPLGSPDVLGLAAGAGAGVALVTLFSPVPLPAAVGALLGAGISIGLVTLATGRGLSSTPRIIIAGIAVAALATAVTQFVVTATLRDESSQLAAYLVGTLNSRNMGQVGLITLTLLAAAPLLAMLSQRLQLIELGDELATALGGRAEQTRSRAILLSVLLAAMAVAVAGPIAFVALMSPHTARMLTRSSGPNLVGSALCGSLLLVLADLLTQQLPFLEGLPVGVMTAGTGGVFLGYLLIREWRKER</sequence>
<feature type="transmembrane region" description="Helical" evidence="8">
    <location>
        <begin position="73"/>
        <end position="91"/>
    </location>
</feature>
<dbReference type="EMBL" id="CP046455">
    <property type="protein sequence ID" value="QGU06529.1"/>
    <property type="molecule type" value="Genomic_DNA"/>
</dbReference>
<dbReference type="Pfam" id="PF01032">
    <property type="entry name" value="FecCD"/>
    <property type="match status" value="1"/>
</dbReference>
<dbReference type="GO" id="GO:0005886">
    <property type="term" value="C:plasma membrane"/>
    <property type="evidence" value="ECO:0007669"/>
    <property type="project" value="UniProtKB-SubCell"/>
</dbReference>
<keyword evidence="5 8" id="KW-0812">Transmembrane</keyword>
<feature type="transmembrane region" description="Helical" evidence="8">
    <location>
        <begin position="247"/>
        <end position="267"/>
    </location>
</feature>
<comment type="similarity">
    <text evidence="2">Belongs to the binding-protein-dependent transport system permease family. FecCD subfamily.</text>
</comment>
<dbReference type="InterPro" id="IPR000522">
    <property type="entry name" value="ABC_transptr_permease_BtuC"/>
</dbReference>
<organism evidence="9 10">
    <name type="scientific">Corynebacterium occultum</name>
    <dbReference type="NCBI Taxonomy" id="2675219"/>
    <lineage>
        <taxon>Bacteria</taxon>
        <taxon>Bacillati</taxon>
        <taxon>Actinomycetota</taxon>
        <taxon>Actinomycetes</taxon>
        <taxon>Mycobacteriales</taxon>
        <taxon>Corynebacteriaceae</taxon>
        <taxon>Corynebacterium</taxon>
    </lineage>
</organism>
<name>A0A6B8VTW2_9CORY</name>
<reference evidence="9 10" key="1">
    <citation type="submission" date="2019-11" db="EMBL/GenBank/DDBJ databases">
        <title>Complete genome sequence of Corynebacterium kalinowskii 1959, a novel Corynebacterium species isolated from soil of a small paddock in Vilsendorf, Germany.</title>
        <authorList>
            <person name="Schaffert L."/>
            <person name="Ruwe M."/>
            <person name="Milse J."/>
            <person name="Hanuschka K."/>
            <person name="Ortseifen V."/>
            <person name="Droste J."/>
            <person name="Brandt D."/>
            <person name="Schlueter L."/>
            <person name="Kutter Y."/>
            <person name="Vinke S."/>
            <person name="Viehoefer P."/>
            <person name="Jacob L."/>
            <person name="Luebke N.-C."/>
            <person name="Schulte-Berndt E."/>
            <person name="Hain C."/>
            <person name="Linder M."/>
            <person name="Schmidt P."/>
            <person name="Wollenschlaeger L."/>
            <person name="Luttermann T."/>
            <person name="Thieme E."/>
            <person name="Hassa J."/>
            <person name="Haak M."/>
            <person name="Wittchen M."/>
            <person name="Mentz A."/>
            <person name="Persicke M."/>
            <person name="Busche T."/>
            <person name="Ruckert C."/>
        </authorList>
    </citation>
    <scope>NUCLEOTIDE SEQUENCE [LARGE SCALE GENOMIC DNA]</scope>
    <source>
        <strain evidence="9 10">2039</strain>
    </source>
</reference>
<feature type="transmembrane region" description="Helical" evidence="8">
    <location>
        <begin position="156"/>
        <end position="179"/>
    </location>
</feature>